<comment type="caution">
    <text evidence="6">The sequence shown here is derived from an EMBL/GenBank/DDBJ whole genome shotgun (WGS) entry which is preliminary data.</text>
</comment>
<dbReference type="STRING" id="1817824.A2751_03955"/>
<dbReference type="EMBL" id="MFEK01000014">
    <property type="protein sequence ID" value="OGE78276.1"/>
    <property type="molecule type" value="Genomic_DNA"/>
</dbReference>
<protein>
    <recommendedName>
        <fullName evidence="4 5">Large ribosomal subunit protein uL29</fullName>
    </recommendedName>
</protein>
<dbReference type="HAMAP" id="MF_00374">
    <property type="entry name" value="Ribosomal_uL29"/>
    <property type="match status" value="1"/>
</dbReference>
<dbReference type="Gene3D" id="1.10.287.310">
    <property type="match status" value="1"/>
</dbReference>
<dbReference type="GO" id="GO:0003735">
    <property type="term" value="F:structural constituent of ribosome"/>
    <property type="evidence" value="ECO:0007669"/>
    <property type="project" value="InterPro"/>
</dbReference>
<gene>
    <name evidence="5" type="primary">rpmC</name>
    <name evidence="6" type="ORF">A2751_03955</name>
</gene>
<dbReference type="InterPro" id="IPR001854">
    <property type="entry name" value="Ribosomal_uL29"/>
</dbReference>
<evidence type="ECO:0000256" key="1">
    <source>
        <dbReference type="ARBA" id="ARBA00009254"/>
    </source>
</evidence>
<dbReference type="Proteomes" id="UP000176864">
    <property type="component" value="Unassembled WGS sequence"/>
</dbReference>
<dbReference type="PROSITE" id="PS00579">
    <property type="entry name" value="RIBOSOMAL_L29"/>
    <property type="match status" value="1"/>
</dbReference>
<dbReference type="AlphaFoldDB" id="A0A1F5NKP5"/>
<evidence type="ECO:0000256" key="4">
    <source>
        <dbReference type="ARBA" id="ARBA00035204"/>
    </source>
</evidence>
<dbReference type="GO" id="GO:0006412">
    <property type="term" value="P:translation"/>
    <property type="evidence" value="ECO:0007669"/>
    <property type="project" value="UniProtKB-UniRule"/>
</dbReference>
<dbReference type="InterPro" id="IPR036049">
    <property type="entry name" value="Ribosomal_uL29_sf"/>
</dbReference>
<proteinExistence type="inferred from homology"/>
<accession>A0A1F5NKP5</accession>
<dbReference type="SUPFAM" id="SSF46561">
    <property type="entry name" value="Ribosomal protein L29 (L29p)"/>
    <property type="match status" value="1"/>
</dbReference>
<dbReference type="PANTHER" id="PTHR10916:SF0">
    <property type="entry name" value="LARGE RIBOSOMAL SUBUNIT PROTEIN UL29C"/>
    <property type="match status" value="1"/>
</dbReference>
<evidence type="ECO:0000256" key="2">
    <source>
        <dbReference type="ARBA" id="ARBA00022980"/>
    </source>
</evidence>
<name>A0A1F5NKP5_9BACT</name>
<evidence type="ECO:0000313" key="6">
    <source>
        <dbReference type="EMBL" id="OGE78276.1"/>
    </source>
</evidence>
<reference evidence="6 7" key="1">
    <citation type="journal article" date="2016" name="Nat. Commun.">
        <title>Thousands of microbial genomes shed light on interconnected biogeochemical processes in an aquifer system.</title>
        <authorList>
            <person name="Anantharaman K."/>
            <person name="Brown C.T."/>
            <person name="Hug L.A."/>
            <person name="Sharon I."/>
            <person name="Castelle C.J."/>
            <person name="Probst A.J."/>
            <person name="Thomas B.C."/>
            <person name="Singh A."/>
            <person name="Wilkins M.J."/>
            <person name="Karaoz U."/>
            <person name="Brodie E.L."/>
            <person name="Williams K.H."/>
            <person name="Hubbard S.S."/>
            <person name="Banfield J.F."/>
        </authorList>
    </citation>
    <scope>NUCLEOTIDE SEQUENCE [LARGE SCALE GENOMIC DNA]</scope>
</reference>
<dbReference type="GO" id="GO:0022625">
    <property type="term" value="C:cytosolic large ribosomal subunit"/>
    <property type="evidence" value="ECO:0007669"/>
    <property type="project" value="TreeGrafter"/>
</dbReference>
<keyword evidence="3 5" id="KW-0687">Ribonucleoprotein</keyword>
<dbReference type="InterPro" id="IPR018254">
    <property type="entry name" value="Ribosomal_uL29_CS"/>
</dbReference>
<dbReference type="CDD" id="cd00427">
    <property type="entry name" value="Ribosomal_L29_HIP"/>
    <property type="match status" value="1"/>
</dbReference>
<evidence type="ECO:0000256" key="3">
    <source>
        <dbReference type="ARBA" id="ARBA00023274"/>
    </source>
</evidence>
<dbReference type="Pfam" id="PF00831">
    <property type="entry name" value="Ribosomal_L29"/>
    <property type="match status" value="1"/>
</dbReference>
<dbReference type="InterPro" id="IPR050063">
    <property type="entry name" value="Ribosomal_protein_uL29"/>
</dbReference>
<evidence type="ECO:0000256" key="5">
    <source>
        <dbReference type="HAMAP-Rule" id="MF_00374"/>
    </source>
</evidence>
<evidence type="ECO:0000313" key="7">
    <source>
        <dbReference type="Proteomes" id="UP000176864"/>
    </source>
</evidence>
<dbReference type="NCBIfam" id="TIGR00012">
    <property type="entry name" value="L29"/>
    <property type="match status" value="1"/>
</dbReference>
<sequence>MSQAADIRKKSESDLKKMLVEMQASVRDLRFRNAAKELKNHQQMRGVRKDIARILTILKEKGAKL</sequence>
<keyword evidence="2 5" id="KW-0689">Ribosomal protein</keyword>
<comment type="similarity">
    <text evidence="1 5">Belongs to the universal ribosomal protein uL29 family.</text>
</comment>
<organism evidence="6 7">
    <name type="scientific">Candidatus Doudnabacteria bacterium RIFCSPHIGHO2_01_FULL_46_14</name>
    <dbReference type="NCBI Taxonomy" id="1817824"/>
    <lineage>
        <taxon>Bacteria</taxon>
        <taxon>Candidatus Doudnaibacteriota</taxon>
    </lineage>
</organism>
<dbReference type="PANTHER" id="PTHR10916">
    <property type="entry name" value="60S RIBOSOMAL PROTEIN L35/50S RIBOSOMAL PROTEIN L29"/>
    <property type="match status" value="1"/>
</dbReference>